<evidence type="ECO:0000313" key="2">
    <source>
        <dbReference type="EMBL" id="PYI00461.1"/>
    </source>
</evidence>
<dbReference type="VEuPathDB" id="FungiDB:BO78DRAFT_41834"/>
<keyword evidence="3" id="KW-1185">Reference proteome</keyword>
<dbReference type="AlphaFoldDB" id="A0A319DS01"/>
<evidence type="ECO:0000256" key="1">
    <source>
        <dbReference type="SAM" id="SignalP"/>
    </source>
</evidence>
<dbReference type="EMBL" id="KZ826450">
    <property type="protein sequence ID" value="PYI00461.1"/>
    <property type="molecule type" value="Genomic_DNA"/>
</dbReference>
<evidence type="ECO:0000313" key="3">
    <source>
        <dbReference type="Proteomes" id="UP000248423"/>
    </source>
</evidence>
<feature type="signal peptide" evidence="1">
    <location>
        <begin position="1"/>
        <end position="21"/>
    </location>
</feature>
<proteinExistence type="predicted"/>
<accession>A0A319DS01</accession>
<organism evidence="2 3">
    <name type="scientific">Aspergillus sclerotiicarbonarius (strain CBS 121057 / IBT 28362)</name>
    <dbReference type="NCBI Taxonomy" id="1448318"/>
    <lineage>
        <taxon>Eukaryota</taxon>
        <taxon>Fungi</taxon>
        <taxon>Dikarya</taxon>
        <taxon>Ascomycota</taxon>
        <taxon>Pezizomycotina</taxon>
        <taxon>Eurotiomycetes</taxon>
        <taxon>Eurotiomycetidae</taxon>
        <taxon>Eurotiales</taxon>
        <taxon>Aspergillaceae</taxon>
        <taxon>Aspergillus</taxon>
        <taxon>Aspergillus subgen. Circumdati</taxon>
    </lineage>
</organism>
<reference evidence="2 3" key="1">
    <citation type="submission" date="2018-02" db="EMBL/GenBank/DDBJ databases">
        <title>The genomes of Aspergillus section Nigri reveals drivers in fungal speciation.</title>
        <authorList>
            <consortium name="DOE Joint Genome Institute"/>
            <person name="Vesth T.C."/>
            <person name="Nybo J."/>
            <person name="Theobald S."/>
            <person name="Brandl J."/>
            <person name="Frisvad J.C."/>
            <person name="Nielsen K.F."/>
            <person name="Lyhne E.K."/>
            <person name="Kogle M.E."/>
            <person name="Kuo A."/>
            <person name="Riley R."/>
            <person name="Clum A."/>
            <person name="Nolan M."/>
            <person name="Lipzen A."/>
            <person name="Salamov A."/>
            <person name="Henrissat B."/>
            <person name="Wiebenga A."/>
            <person name="De vries R.P."/>
            <person name="Grigoriev I.V."/>
            <person name="Mortensen U.H."/>
            <person name="Andersen M.R."/>
            <person name="Baker S.E."/>
        </authorList>
    </citation>
    <scope>NUCLEOTIDE SEQUENCE [LARGE SCALE GENOMIC DNA]</scope>
    <source>
        <strain evidence="2 3">CBS 121057</strain>
    </source>
</reference>
<sequence>MFHVCCMRIMMMTSLLSVVISMSHVLGSCPLKKCYMCVEVNGFFKGFYLTFIFSYFSNIGF</sequence>
<gene>
    <name evidence="2" type="ORF">BO78DRAFT_41834</name>
</gene>
<keyword evidence="1" id="KW-0732">Signal</keyword>
<name>A0A319DS01_ASPSB</name>
<feature type="chain" id="PRO_5016368148" evidence="1">
    <location>
        <begin position="22"/>
        <end position="61"/>
    </location>
</feature>
<protein>
    <submittedName>
        <fullName evidence="2">Uncharacterized protein</fullName>
    </submittedName>
</protein>
<dbReference type="OrthoDB" id="10460547at2759"/>
<dbReference type="Proteomes" id="UP000248423">
    <property type="component" value="Unassembled WGS sequence"/>
</dbReference>